<evidence type="ECO:0000313" key="5">
    <source>
        <dbReference type="Proteomes" id="UP000887572"/>
    </source>
</evidence>
<dbReference type="AlphaFoldDB" id="A0A914HPS2"/>
<evidence type="ECO:0000256" key="1">
    <source>
        <dbReference type="ARBA" id="ARBA00011764"/>
    </source>
</evidence>
<organism evidence="5 6">
    <name type="scientific">Globodera rostochiensis</name>
    <name type="common">Golden nematode worm</name>
    <name type="synonym">Heterodera rostochiensis</name>
    <dbReference type="NCBI Taxonomy" id="31243"/>
    <lineage>
        <taxon>Eukaryota</taxon>
        <taxon>Metazoa</taxon>
        <taxon>Ecdysozoa</taxon>
        <taxon>Nematoda</taxon>
        <taxon>Chromadorea</taxon>
        <taxon>Rhabditida</taxon>
        <taxon>Tylenchina</taxon>
        <taxon>Tylenchomorpha</taxon>
        <taxon>Tylenchoidea</taxon>
        <taxon>Heteroderidae</taxon>
        <taxon>Heteroderinae</taxon>
        <taxon>Globodera</taxon>
    </lineage>
</organism>
<name>A0A914HPS2_GLORO</name>
<evidence type="ECO:0000256" key="2">
    <source>
        <dbReference type="ARBA" id="ARBA00016807"/>
    </source>
</evidence>
<feature type="domain" description="Myb/SANT-like DNA-binding" evidence="4">
    <location>
        <begin position="6"/>
        <end position="77"/>
    </location>
</feature>
<comment type="subunit">
    <text evidence="1">Self-associates forming complexes of several hundred monomers.</text>
</comment>
<dbReference type="InterPro" id="IPR028002">
    <property type="entry name" value="Myb_DNA-bind_5"/>
</dbReference>
<protein>
    <recommendedName>
        <fullName evidence="2">Regulatory protein zeste</fullName>
    </recommendedName>
</protein>
<dbReference type="WBParaSite" id="Gr19_v10_g3515.t1">
    <property type="protein sequence ID" value="Gr19_v10_g3515.t1"/>
    <property type="gene ID" value="Gr19_v10_g3515"/>
</dbReference>
<dbReference type="Pfam" id="PF13873">
    <property type="entry name" value="Myb_DNA-bind_5"/>
    <property type="match status" value="1"/>
</dbReference>
<comment type="function">
    <text evidence="3">Involved in transvection phenomena (= synapsis-dependent gene expression), where the synaptic pairing of chromosomes carrying genes with which zeste interacts influences the expression of these genes. Zeste binds to DNA and stimulates transcription from a nearby promoter.</text>
</comment>
<dbReference type="Proteomes" id="UP000887572">
    <property type="component" value="Unplaced"/>
</dbReference>
<evidence type="ECO:0000259" key="4">
    <source>
        <dbReference type="Pfam" id="PF13873"/>
    </source>
</evidence>
<evidence type="ECO:0000313" key="6">
    <source>
        <dbReference type="WBParaSite" id="Gr19_v10_g3515.t1"/>
    </source>
</evidence>
<proteinExistence type="predicted"/>
<reference evidence="6" key="1">
    <citation type="submission" date="2022-11" db="UniProtKB">
        <authorList>
            <consortium name="WormBaseParasite"/>
        </authorList>
    </citation>
    <scope>IDENTIFICATION</scope>
</reference>
<keyword evidence="5" id="KW-1185">Reference proteome</keyword>
<accession>A0A914HPS2</accession>
<evidence type="ECO:0000256" key="3">
    <source>
        <dbReference type="ARBA" id="ARBA00025466"/>
    </source>
</evidence>
<sequence length="98" mass="11223">MSQQINQRLIVVQLARTKKDVLFGQFNPSLTKRMKEQAWESVRQEAIAAGAEGLAKKDWQYVRDSIWQAAQRDAKAKKDKAMKSGEGSVLFNEANYEY</sequence>